<dbReference type="EMBL" id="KL197721">
    <property type="protein sequence ID" value="KDQ56571.1"/>
    <property type="molecule type" value="Genomic_DNA"/>
</dbReference>
<name>A0A067Q1T7_9AGAM</name>
<keyword evidence="1" id="KW-0732">Signal</keyword>
<feature type="signal peptide" evidence="1">
    <location>
        <begin position="1"/>
        <end position="20"/>
    </location>
</feature>
<evidence type="ECO:0000313" key="2">
    <source>
        <dbReference type="EMBL" id="KDQ56571.1"/>
    </source>
</evidence>
<sequence>MFFKLSALLPFFILSSLAVASPVEPRDFVLTEADVAGTPTKIIPGDSIIGSRSANTGLHEFDTRANPYLLLCDNSNCSANCYSFTLTDRTPYNCYSGIGTFVSVKIQDPNPGGLSYAVYVGSSCSSPPDVAIPAVNTCYNLSPGGTNWFIT</sequence>
<keyword evidence="3" id="KW-1185">Reference proteome</keyword>
<gene>
    <name evidence="2" type="ORF">JAAARDRAFT_36056</name>
</gene>
<evidence type="ECO:0000256" key="1">
    <source>
        <dbReference type="SAM" id="SignalP"/>
    </source>
</evidence>
<accession>A0A067Q1T7</accession>
<proteinExistence type="predicted"/>
<dbReference type="HOGENOM" id="CLU_1731717_0_0_1"/>
<organism evidence="2 3">
    <name type="scientific">Jaapia argillacea MUCL 33604</name>
    <dbReference type="NCBI Taxonomy" id="933084"/>
    <lineage>
        <taxon>Eukaryota</taxon>
        <taxon>Fungi</taxon>
        <taxon>Dikarya</taxon>
        <taxon>Basidiomycota</taxon>
        <taxon>Agaricomycotina</taxon>
        <taxon>Agaricomycetes</taxon>
        <taxon>Agaricomycetidae</taxon>
        <taxon>Jaapiales</taxon>
        <taxon>Jaapiaceae</taxon>
        <taxon>Jaapia</taxon>
    </lineage>
</organism>
<reference evidence="3" key="1">
    <citation type="journal article" date="2014" name="Proc. Natl. Acad. Sci. U.S.A.">
        <title>Extensive sampling of basidiomycete genomes demonstrates inadequacy of the white-rot/brown-rot paradigm for wood decay fungi.</title>
        <authorList>
            <person name="Riley R."/>
            <person name="Salamov A.A."/>
            <person name="Brown D.W."/>
            <person name="Nagy L.G."/>
            <person name="Floudas D."/>
            <person name="Held B.W."/>
            <person name="Levasseur A."/>
            <person name="Lombard V."/>
            <person name="Morin E."/>
            <person name="Otillar R."/>
            <person name="Lindquist E.A."/>
            <person name="Sun H."/>
            <person name="LaButti K.M."/>
            <person name="Schmutz J."/>
            <person name="Jabbour D."/>
            <person name="Luo H."/>
            <person name="Baker S.E."/>
            <person name="Pisabarro A.G."/>
            <person name="Walton J.D."/>
            <person name="Blanchette R.A."/>
            <person name="Henrissat B."/>
            <person name="Martin F."/>
            <person name="Cullen D."/>
            <person name="Hibbett D.S."/>
            <person name="Grigoriev I.V."/>
        </authorList>
    </citation>
    <scope>NUCLEOTIDE SEQUENCE [LARGE SCALE GENOMIC DNA]</scope>
    <source>
        <strain evidence="3">MUCL 33604</strain>
    </source>
</reference>
<dbReference type="OrthoDB" id="2740299at2759"/>
<protein>
    <submittedName>
        <fullName evidence="2">Uncharacterized protein</fullName>
    </submittedName>
</protein>
<dbReference type="AlphaFoldDB" id="A0A067Q1T7"/>
<dbReference type="InParanoid" id="A0A067Q1T7"/>
<dbReference type="Proteomes" id="UP000027265">
    <property type="component" value="Unassembled WGS sequence"/>
</dbReference>
<feature type="chain" id="PRO_5001643639" evidence="1">
    <location>
        <begin position="21"/>
        <end position="151"/>
    </location>
</feature>
<evidence type="ECO:0000313" key="3">
    <source>
        <dbReference type="Proteomes" id="UP000027265"/>
    </source>
</evidence>